<dbReference type="PROSITE" id="PS50013">
    <property type="entry name" value="CHROMO_2"/>
    <property type="match status" value="1"/>
</dbReference>
<dbReference type="Gene3D" id="3.10.20.370">
    <property type="match status" value="1"/>
</dbReference>
<dbReference type="InterPro" id="IPR041577">
    <property type="entry name" value="RT_RNaseH_2"/>
</dbReference>
<dbReference type="GO" id="GO:0015074">
    <property type="term" value="P:DNA integration"/>
    <property type="evidence" value="ECO:0007669"/>
    <property type="project" value="UniProtKB-KW"/>
</dbReference>
<dbReference type="Pfam" id="PF24626">
    <property type="entry name" value="SH3_Tf2-1"/>
    <property type="match status" value="1"/>
</dbReference>
<dbReference type="Gene3D" id="2.40.70.10">
    <property type="entry name" value="Acid Proteases"/>
    <property type="match status" value="1"/>
</dbReference>
<evidence type="ECO:0000256" key="10">
    <source>
        <dbReference type="ARBA" id="ARBA00022908"/>
    </source>
</evidence>
<dbReference type="InterPro" id="IPR000953">
    <property type="entry name" value="Chromo/chromo_shadow_dom"/>
</dbReference>
<dbReference type="InterPro" id="IPR056924">
    <property type="entry name" value="SH3_Tf2-1"/>
</dbReference>
<evidence type="ECO:0000256" key="16">
    <source>
        <dbReference type="SAM" id="MobiDB-lite"/>
    </source>
</evidence>
<sequence>MDPNIKLLADELHKRFDDLDLKWEQRLLDAELRLGARIDNLGERHQVRIDGLEAQHGERLNLVDSLLVYQGDRIDRAHNLSALHDERLSRLEGAALAFDDWCPRLEASIDDIKWEMHKCASAGERLAAERPSSGRGILPLPKSALERPPAPNYYADGPNGHCLPPHNRDDGFGSVFTISHHPVKGAYNPPYPPPPPPPNLVTAHWSSPQFGAGSSGKLPKLQFPSFHGDNPKLWVSRCEDYFDLYHVDPQLWVRVAAMHFSGVAARWSMSVESRLRSASWSQFGQLLLERFGRDQQEQLIRQLYRFSQTGSVQDYIDSFVSLVDQLVAYGPNTDPLYYTTRFIDGLRPDIRAAVLIQRPKDLDSACTLALLQEEVSAQASRREFRKTDPGGGWKPAVRGPSPLPLPPGVDKQVPTAADKTSPEQVRSNADKFSALRAYRRAKGLCDRCAEKWHPGHRCAASVQLHAVEELFELFQQDEAVSPPSSPPHSSEHVCLALSAAAVSGSASARTLKLIGFLQSRQLKILVDSGSSSSFLSETIARDLSGVSQLVQPVAVQVANGAQIWCDSVLPNAVWSVHNYEFTTDLRIIPLQHYDLIVGMDWLESFSPMNVHWRHKWMQIPYQGSVVLIQGEDAVPPAKVLVQVCNATWEQQLSSVSNSVPPEISALLSEYTPLFAPVDGLPPVRGCEHSIPLIPGAKPVSVRPYRYPPALKTEIEQQVQDLLSKGLIQPSSSPFSSPMLLVKKKDGSWRPVVDYRYLNALTIHGKFPIPVFDELMDELAGSSWFSSLDLNSGFHQIRLKPGEEPKTAFQTHFGHYEFRVMSFGLCGAPGTFQGAMNTTLQPLLRKCVLVFFDDILIYSKSYDEHVRDIRAVLELLSKDKWQIKLSKCSFAQRQLAYLGHVISAEGISTDQSKVDAVSAWPVPTNAKELRGFLGLAGYYRKFVRHFAILARPLSDLLKKHALFIWTPDHQAAFDALKMALSSAPVLAMPDFSRPFCIETDACNSGVGAVLLQQGHPLAYISKPLGPRTAGLSVYEKEYLAILLAVEQWRIYLQHQEFYKIVYKQGSTNRVADALSRRPHSASDPPVDTLLALSSAEPVWSTAIVQGYTSDPHALDLITRLSVDPFSVPHFSLSGGLLRYKGRLWFGSNTTLQQQVLTELHSNPVGGHSGFPVTYRRLKQLFAWRGMKSSAQKFVASCLVCQQAKPDRSKLPGLLLPLPVPACAWQIITLDFIEGLPLSSGKNCILVVVDKFTKYGHFIALAHPFIAASVATVFFDHIYRLHGLPESIVSDRDRVFTAHFWKELFRLAGVSLRMSSSYHPQTDGQTERVNQCLETFLRCYIHACPSRWSKWLGSAEYWYNTSFHSAIGRSPFEALYGYSPRSLGVSSNDVREHPDLSDWLKDKELMNRLLQQHLLRAQQRMKKQADKNRTERQFEVGDWVFVKVQPYVQSSLAPRANQKLAFKFFGPFQIIAKINAAAYKLKLPQSSAVHPVFHVSQLKPAVPSGHVAVPDLPDSDFQYQVPERILDKRLVPKGTSPVLQVLVQWSGWPSSMATWEDKEALQQRFPRAPAWGQAGSKQGGDVTHRDSEPTSGGPRRSTRSRKPNCMVAGPEWHRPIPPTPACAANEI</sequence>
<protein>
    <recommendedName>
        <fullName evidence="22">Gag-pol polyprotein</fullName>
    </recommendedName>
</protein>
<dbReference type="FunFam" id="3.30.70.270:FF:000020">
    <property type="entry name" value="Transposon Tf2-6 polyprotein-like Protein"/>
    <property type="match status" value="1"/>
</dbReference>
<keyword evidence="6" id="KW-0064">Aspartyl protease</keyword>
<dbReference type="InterPro" id="IPR036397">
    <property type="entry name" value="RNaseH_sf"/>
</dbReference>
<dbReference type="SUPFAM" id="SSF53098">
    <property type="entry name" value="Ribonuclease H-like"/>
    <property type="match status" value="1"/>
</dbReference>
<dbReference type="GO" id="GO:0046872">
    <property type="term" value="F:metal ion binding"/>
    <property type="evidence" value="ECO:0007669"/>
    <property type="project" value="UniProtKB-KW"/>
</dbReference>
<dbReference type="GO" id="GO:0003677">
    <property type="term" value="F:DNA binding"/>
    <property type="evidence" value="ECO:0007669"/>
    <property type="project" value="UniProtKB-KW"/>
</dbReference>
<feature type="region of interest" description="Disordered" evidence="16">
    <location>
        <begin position="380"/>
        <end position="428"/>
    </location>
</feature>
<dbReference type="InterPro" id="IPR005162">
    <property type="entry name" value="Retrotrans_gag_dom"/>
</dbReference>
<dbReference type="InterPro" id="IPR021109">
    <property type="entry name" value="Peptidase_aspartic_dom_sf"/>
</dbReference>
<evidence type="ECO:0000256" key="4">
    <source>
        <dbReference type="ARBA" id="ARBA00022722"/>
    </source>
</evidence>
<dbReference type="PROSITE" id="PS50994">
    <property type="entry name" value="INTEGRASE"/>
    <property type="match status" value="1"/>
</dbReference>
<dbReference type="Gene3D" id="3.10.10.10">
    <property type="entry name" value="HIV Type 1 Reverse Transcriptase, subunit A, domain 1"/>
    <property type="match status" value="1"/>
</dbReference>
<organism evidence="20 21">
    <name type="scientific">Paspalum notatum var. saurae</name>
    <dbReference type="NCBI Taxonomy" id="547442"/>
    <lineage>
        <taxon>Eukaryota</taxon>
        <taxon>Viridiplantae</taxon>
        <taxon>Streptophyta</taxon>
        <taxon>Embryophyta</taxon>
        <taxon>Tracheophyta</taxon>
        <taxon>Spermatophyta</taxon>
        <taxon>Magnoliopsida</taxon>
        <taxon>Liliopsida</taxon>
        <taxon>Poales</taxon>
        <taxon>Poaceae</taxon>
        <taxon>PACMAD clade</taxon>
        <taxon>Panicoideae</taxon>
        <taxon>Andropogonodae</taxon>
        <taxon>Paspaleae</taxon>
        <taxon>Paspalinae</taxon>
        <taxon>Paspalum</taxon>
    </lineage>
</organism>
<keyword evidence="7" id="KW-0255">Endonuclease</keyword>
<dbReference type="PANTHER" id="PTHR37984:SF5">
    <property type="entry name" value="PROTEIN NYNRIN-LIKE"/>
    <property type="match status" value="1"/>
</dbReference>
<dbReference type="SUPFAM" id="SSF50630">
    <property type="entry name" value="Acid proteases"/>
    <property type="match status" value="1"/>
</dbReference>
<keyword evidence="9" id="KW-0460">Magnesium</keyword>
<keyword evidence="3" id="KW-0548">Nucleotidyltransferase</keyword>
<dbReference type="GO" id="GO:0003964">
    <property type="term" value="F:RNA-directed DNA polymerase activity"/>
    <property type="evidence" value="ECO:0007669"/>
    <property type="project" value="UniProtKB-KW"/>
</dbReference>
<keyword evidence="21" id="KW-1185">Reference proteome</keyword>
<evidence type="ECO:0000256" key="14">
    <source>
        <dbReference type="ARBA" id="ARBA00023172"/>
    </source>
</evidence>
<dbReference type="GO" id="GO:0004519">
    <property type="term" value="F:endonuclease activity"/>
    <property type="evidence" value="ECO:0007669"/>
    <property type="project" value="UniProtKB-KW"/>
</dbReference>
<evidence type="ECO:0000256" key="7">
    <source>
        <dbReference type="ARBA" id="ARBA00022759"/>
    </source>
</evidence>
<evidence type="ECO:0008006" key="22">
    <source>
        <dbReference type="Google" id="ProtNLM"/>
    </source>
</evidence>
<evidence type="ECO:0000256" key="8">
    <source>
        <dbReference type="ARBA" id="ARBA00022801"/>
    </source>
</evidence>
<evidence type="ECO:0000256" key="9">
    <source>
        <dbReference type="ARBA" id="ARBA00022842"/>
    </source>
</evidence>
<accession>A0AAQ3X4W3</accession>
<keyword evidence="12" id="KW-0239">DNA-directed DNA polymerase</keyword>
<dbReference type="InterPro" id="IPR023780">
    <property type="entry name" value="Chromo_domain"/>
</dbReference>
<dbReference type="PROSITE" id="PS50878">
    <property type="entry name" value="RT_POL"/>
    <property type="match status" value="1"/>
</dbReference>
<evidence type="ECO:0000313" key="21">
    <source>
        <dbReference type="Proteomes" id="UP001341281"/>
    </source>
</evidence>
<gene>
    <name evidence="20" type="ORF">U9M48_031893</name>
</gene>
<evidence type="ECO:0000256" key="13">
    <source>
        <dbReference type="ARBA" id="ARBA00023125"/>
    </source>
</evidence>
<evidence type="ECO:0000259" key="18">
    <source>
        <dbReference type="PROSITE" id="PS50878"/>
    </source>
</evidence>
<proteinExistence type="predicted"/>
<keyword evidence="4" id="KW-0540">Nuclease</keyword>
<evidence type="ECO:0000256" key="6">
    <source>
        <dbReference type="ARBA" id="ARBA00022750"/>
    </source>
</evidence>
<keyword evidence="2" id="KW-0808">Transferase</keyword>
<dbReference type="Pfam" id="PF17919">
    <property type="entry name" value="RT_RNaseH_2"/>
    <property type="match status" value="1"/>
</dbReference>
<dbReference type="GO" id="GO:0003887">
    <property type="term" value="F:DNA-directed DNA polymerase activity"/>
    <property type="evidence" value="ECO:0007669"/>
    <property type="project" value="UniProtKB-KW"/>
</dbReference>
<dbReference type="Gene3D" id="3.30.420.10">
    <property type="entry name" value="Ribonuclease H-like superfamily/Ribonuclease H"/>
    <property type="match status" value="1"/>
</dbReference>
<dbReference type="InterPro" id="IPR043502">
    <property type="entry name" value="DNA/RNA_pol_sf"/>
</dbReference>
<evidence type="ECO:0000259" key="17">
    <source>
        <dbReference type="PROSITE" id="PS50013"/>
    </source>
</evidence>
<evidence type="ECO:0000256" key="2">
    <source>
        <dbReference type="ARBA" id="ARBA00022679"/>
    </source>
</evidence>
<feature type="domain" description="Reverse transcriptase" evidence="18">
    <location>
        <begin position="722"/>
        <end position="901"/>
    </location>
</feature>
<dbReference type="InterPro" id="IPR043128">
    <property type="entry name" value="Rev_trsase/Diguanyl_cyclase"/>
</dbReference>
<dbReference type="GO" id="GO:0006508">
    <property type="term" value="P:proteolysis"/>
    <property type="evidence" value="ECO:0007669"/>
    <property type="project" value="UniProtKB-KW"/>
</dbReference>
<dbReference type="Pfam" id="PF03732">
    <property type="entry name" value="Retrotrans_gag"/>
    <property type="match status" value="1"/>
</dbReference>
<evidence type="ECO:0000256" key="1">
    <source>
        <dbReference type="ARBA" id="ARBA00022670"/>
    </source>
</evidence>
<keyword evidence="5" id="KW-0479">Metal-binding</keyword>
<evidence type="ECO:0000256" key="12">
    <source>
        <dbReference type="ARBA" id="ARBA00022932"/>
    </source>
</evidence>
<dbReference type="SUPFAM" id="SSF56672">
    <property type="entry name" value="DNA/RNA polymerases"/>
    <property type="match status" value="1"/>
</dbReference>
<dbReference type="GO" id="GO:0006310">
    <property type="term" value="P:DNA recombination"/>
    <property type="evidence" value="ECO:0007669"/>
    <property type="project" value="UniProtKB-KW"/>
</dbReference>
<evidence type="ECO:0000256" key="15">
    <source>
        <dbReference type="ARBA" id="ARBA00023268"/>
    </source>
</evidence>
<keyword evidence="1" id="KW-0645">Protease</keyword>
<dbReference type="EMBL" id="CP144751">
    <property type="protein sequence ID" value="WVZ84926.1"/>
    <property type="molecule type" value="Genomic_DNA"/>
</dbReference>
<name>A0AAQ3X4W3_PASNO</name>
<dbReference type="CDD" id="cd00303">
    <property type="entry name" value="retropepsin_like"/>
    <property type="match status" value="1"/>
</dbReference>
<evidence type="ECO:0000256" key="3">
    <source>
        <dbReference type="ARBA" id="ARBA00022695"/>
    </source>
</evidence>
<reference evidence="20 21" key="1">
    <citation type="submission" date="2024-02" db="EMBL/GenBank/DDBJ databases">
        <title>High-quality chromosome-scale genome assembly of Pensacola bahiagrass (Paspalum notatum Flugge var. saurae).</title>
        <authorList>
            <person name="Vega J.M."/>
            <person name="Podio M."/>
            <person name="Orjuela J."/>
            <person name="Siena L.A."/>
            <person name="Pessino S.C."/>
            <person name="Combes M.C."/>
            <person name="Mariac C."/>
            <person name="Albertini E."/>
            <person name="Pupilli F."/>
            <person name="Ortiz J.P.A."/>
            <person name="Leblanc O."/>
        </authorList>
    </citation>
    <scope>NUCLEOTIDE SEQUENCE [LARGE SCALE GENOMIC DNA]</scope>
    <source>
        <strain evidence="20">R1</strain>
        <tissue evidence="20">Leaf</tissue>
    </source>
</reference>
<dbReference type="GO" id="GO:0004190">
    <property type="term" value="F:aspartic-type endopeptidase activity"/>
    <property type="evidence" value="ECO:0007669"/>
    <property type="project" value="UniProtKB-KW"/>
</dbReference>
<dbReference type="InterPro" id="IPR016197">
    <property type="entry name" value="Chromo-like_dom_sf"/>
</dbReference>
<dbReference type="Proteomes" id="UP001341281">
    <property type="component" value="Chromosome 07"/>
</dbReference>
<evidence type="ECO:0000256" key="5">
    <source>
        <dbReference type="ARBA" id="ARBA00022723"/>
    </source>
</evidence>
<keyword evidence="8" id="KW-0378">Hydrolase</keyword>
<dbReference type="Pfam" id="PF08284">
    <property type="entry name" value="RVP_2"/>
    <property type="match status" value="1"/>
</dbReference>
<dbReference type="Pfam" id="PF00078">
    <property type="entry name" value="RVT_1"/>
    <property type="match status" value="1"/>
</dbReference>
<feature type="domain" description="Integrase catalytic" evidence="19">
    <location>
        <begin position="1215"/>
        <end position="1377"/>
    </location>
</feature>
<evidence type="ECO:0000256" key="11">
    <source>
        <dbReference type="ARBA" id="ARBA00022918"/>
    </source>
</evidence>
<dbReference type="InterPro" id="IPR012337">
    <property type="entry name" value="RNaseH-like_sf"/>
</dbReference>
<dbReference type="Gene3D" id="2.40.50.40">
    <property type="match status" value="1"/>
</dbReference>
<keyword evidence="15" id="KW-0511">Multifunctional enzyme</keyword>
<evidence type="ECO:0000313" key="20">
    <source>
        <dbReference type="EMBL" id="WVZ84926.1"/>
    </source>
</evidence>
<dbReference type="InterPro" id="IPR001584">
    <property type="entry name" value="Integrase_cat-core"/>
</dbReference>
<dbReference type="Gene3D" id="1.10.340.70">
    <property type="match status" value="1"/>
</dbReference>
<dbReference type="Pfam" id="PF00385">
    <property type="entry name" value="Chromo"/>
    <property type="match status" value="1"/>
</dbReference>
<keyword evidence="14" id="KW-0233">DNA recombination</keyword>
<dbReference type="PANTHER" id="PTHR37984">
    <property type="entry name" value="PROTEIN CBG26694"/>
    <property type="match status" value="1"/>
</dbReference>
<keyword evidence="11" id="KW-0695">RNA-directed DNA polymerase</keyword>
<dbReference type="InterPro" id="IPR000477">
    <property type="entry name" value="RT_dom"/>
</dbReference>
<dbReference type="InterPro" id="IPR041588">
    <property type="entry name" value="Integrase_H2C2"/>
</dbReference>
<keyword evidence="13" id="KW-0238">DNA-binding</keyword>
<feature type="domain" description="Chromo" evidence="17">
    <location>
        <begin position="1518"/>
        <end position="1565"/>
    </location>
</feature>
<keyword evidence="10" id="KW-0229">DNA integration</keyword>
<evidence type="ECO:0000259" key="19">
    <source>
        <dbReference type="PROSITE" id="PS50994"/>
    </source>
</evidence>
<feature type="region of interest" description="Disordered" evidence="16">
    <location>
        <begin position="1567"/>
        <end position="1625"/>
    </location>
</feature>
<dbReference type="SUPFAM" id="SSF54160">
    <property type="entry name" value="Chromo domain-like"/>
    <property type="match status" value="1"/>
</dbReference>
<dbReference type="Gene3D" id="3.30.70.270">
    <property type="match status" value="2"/>
</dbReference>
<dbReference type="CDD" id="cd01647">
    <property type="entry name" value="RT_LTR"/>
    <property type="match status" value="1"/>
</dbReference>
<dbReference type="InterPro" id="IPR050951">
    <property type="entry name" value="Retrovirus_Pol_polyprotein"/>
</dbReference>
<dbReference type="Pfam" id="PF17921">
    <property type="entry name" value="Integrase_H2C2"/>
    <property type="match status" value="1"/>
</dbReference>